<evidence type="ECO:0008006" key="5">
    <source>
        <dbReference type="Google" id="ProtNLM"/>
    </source>
</evidence>
<name>A0A1Q2GTL5_9GAMM</name>
<dbReference type="AlphaFoldDB" id="A0A1Q2GTL5"/>
<dbReference type="InterPro" id="IPR010131">
    <property type="entry name" value="MdtP/NodT-like"/>
</dbReference>
<dbReference type="Gene3D" id="2.20.200.10">
    <property type="entry name" value="Outer membrane efflux proteins (OEP)"/>
    <property type="match status" value="1"/>
</dbReference>
<accession>A0A1Q2GTL5</accession>
<evidence type="ECO:0000256" key="2">
    <source>
        <dbReference type="SAM" id="SignalP"/>
    </source>
</evidence>
<dbReference type="PANTHER" id="PTHR30203">
    <property type="entry name" value="OUTER MEMBRANE CATION EFFLUX PROTEIN"/>
    <property type="match status" value="1"/>
</dbReference>
<dbReference type="KEGG" id="paln:B0W48_00520"/>
<protein>
    <recommendedName>
        <fullName evidence="5">RND transporter</fullName>
    </recommendedName>
</protein>
<dbReference type="SUPFAM" id="SSF56954">
    <property type="entry name" value="Outer membrane efflux proteins (OEP)"/>
    <property type="match status" value="1"/>
</dbReference>
<dbReference type="RefSeq" id="WP_077535142.1">
    <property type="nucleotide sequence ID" value="NZ_CP019628.1"/>
</dbReference>
<dbReference type="Gene3D" id="1.20.1600.10">
    <property type="entry name" value="Outer membrane efflux proteins (OEP)"/>
    <property type="match status" value="1"/>
</dbReference>
<dbReference type="Pfam" id="PF02321">
    <property type="entry name" value="OEP"/>
    <property type="match status" value="2"/>
</dbReference>
<comment type="similarity">
    <text evidence="1">Belongs to the outer membrane factor (OMF) (TC 1.B.17) family.</text>
</comment>
<dbReference type="PANTHER" id="PTHR30203:SF25">
    <property type="entry name" value="OUTER MEMBRANE PROTEIN-RELATED"/>
    <property type="match status" value="1"/>
</dbReference>
<proteinExistence type="inferred from homology"/>
<dbReference type="GO" id="GO:0015562">
    <property type="term" value="F:efflux transmembrane transporter activity"/>
    <property type="evidence" value="ECO:0007669"/>
    <property type="project" value="InterPro"/>
</dbReference>
<reference evidence="3 4" key="1">
    <citation type="submission" date="2017-02" db="EMBL/GenBank/DDBJ databases">
        <title>Complete genome sequence of the cold-active Pseudoalteromonas aliena strain EH1 isolated from Arctic seawater.</title>
        <authorList>
            <person name="Kim E."/>
            <person name="Heo E."/>
            <person name="Kim H."/>
            <person name="Kim D."/>
        </authorList>
    </citation>
    <scope>NUCLEOTIDE SEQUENCE [LARGE SCALE GENOMIC DNA]</scope>
    <source>
        <strain evidence="3 4">EH1</strain>
    </source>
</reference>
<feature type="chain" id="PRO_5012139786" description="RND transporter" evidence="2">
    <location>
        <begin position="22"/>
        <end position="470"/>
    </location>
</feature>
<keyword evidence="2" id="KW-0732">Signal</keyword>
<evidence type="ECO:0000256" key="1">
    <source>
        <dbReference type="ARBA" id="ARBA00007613"/>
    </source>
</evidence>
<evidence type="ECO:0000313" key="3">
    <source>
        <dbReference type="EMBL" id="AQP98407.1"/>
    </source>
</evidence>
<feature type="signal peptide" evidence="2">
    <location>
        <begin position="1"/>
        <end position="21"/>
    </location>
</feature>
<dbReference type="Proteomes" id="UP000188243">
    <property type="component" value="Chromosome"/>
</dbReference>
<dbReference type="PROSITE" id="PS51257">
    <property type="entry name" value="PROKAR_LIPOPROTEIN"/>
    <property type="match status" value="1"/>
</dbReference>
<gene>
    <name evidence="3" type="ORF">B0W48_00520</name>
</gene>
<dbReference type="STRING" id="247523.B0W48_00520"/>
<evidence type="ECO:0000313" key="4">
    <source>
        <dbReference type="Proteomes" id="UP000188243"/>
    </source>
</evidence>
<dbReference type="EMBL" id="CP019628">
    <property type="protein sequence ID" value="AQP98407.1"/>
    <property type="molecule type" value="Genomic_DNA"/>
</dbReference>
<sequence>MTKLVHKALKTRLTISAVVVAAFLSGCASKIDTLSEQNAINEFVAKAAVAEQLNGADETSWWKGLGSSQLDLLVTQALANNHDLQTSQLTLKSALARLGEQKAQYLPQGGVEIGAKRSGLGDVNSRQSSANLALDWQLDLFGRITALVDAANASAMSQAEQVRLLQIEVVSAVVKGFVSYQGNVEKQHIVALQIEALEQSIEVLQARVDEGVASELDLNRTMAQLRQQQALVPAFEYAKYRDLSTLAVLTGRLTQHVELNNERAILEHQFEVAFNEPNNAIALRPDISRALYDFSQANSLSVAASKALLPDISLSGFAGVVSLGSNGFSDTQQQWQVAPQIKWSLLSYPALLAQRDAQQFLSKAAYSDYQQVVLKAVNESELSLQLLTNQAQQKRFADERYSFANKAFLQAQAMYEEGQIPYLELLDARQDVLIAQENAVDSTISSLLAKVNAYQSFNGRWSYALSNTKK</sequence>
<dbReference type="InterPro" id="IPR003423">
    <property type="entry name" value="OMP_efflux"/>
</dbReference>
<organism evidence="3 4">
    <name type="scientific">Pseudoalteromonas aliena</name>
    <dbReference type="NCBI Taxonomy" id="247523"/>
    <lineage>
        <taxon>Bacteria</taxon>
        <taxon>Pseudomonadati</taxon>
        <taxon>Pseudomonadota</taxon>
        <taxon>Gammaproteobacteria</taxon>
        <taxon>Alteromonadales</taxon>
        <taxon>Pseudoalteromonadaceae</taxon>
        <taxon>Pseudoalteromonas</taxon>
    </lineage>
</organism>